<accession>A0A2X2CH72</accession>
<dbReference type="GO" id="GO:0016740">
    <property type="term" value="F:transferase activity"/>
    <property type="evidence" value="ECO:0007669"/>
    <property type="project" value="UniProtKB-KW"/>
</dbReference>
<keyword evidence="1" id="KW-0808">Transferase</keyword>
<organism evidence="1 2">
    <name type="scientific">Pseudomonas luteola</name>
    <dbReference type="NCBI Taxonomy" id="47886"/>
    <lineage>
        <taxon>Bacteria</taxon>
        <taxon>Pseudomonadati</taxon>
        <taxon>Pseudomonadota</taxon>
        <taxon>Gammaproteobacteria</taxon>
        <taxon>Pseudomonadales</taxon>
        <taxon>Pseudomonadaceae</taxon>
        <taxon>Pseudomonas</taxon>
    </lineage>
</organism>
<protein>
    <submittedName>
        <fullName evidence="1">Putative sulfurtransferase DndC</fullName>
    </submittedName>
</protein>
<proteinExistence type="predicted"/>
<name>A0A2X2CH72_PSELU</name>
<dbReference type="EMBL" id="UAUF01000010">
    <property type="protein sequence ID" value="SPZ05006.1"/>
    <property type="molecule type" value="Genomic_DNA"/>
</dbReference>
<sequence length="414" mass="46968">MSRRGENAYDPVNLAADNGGNDWVLSPIAEFTTMDVFSFIGQVRSNRLETFSDFEALTQVYRDMNGGECLVNIYLAGGGEKKTSCGQRTGCWMCLAVGEDRSMENMLNEENGKYSFMKPLNDFRNYVKGRHYDPAARNWLSRTINKENGTVKISPNAYSPQHCLDLLRYALTIQVEEEEAAWARGIRPRFTILDEKDVIAIDLLWARYGYQNPLMATQTYHEITEQGKRYPIPKEIPPFEKVAMKTLAEVPFVDDEYNAPYNGLRCAIHETVDEHAVMEKNGRYYSPVNTDDEFTIHQEAVADFWGLEVEHALEKHGPSTDSTPSNAVHYILRLGLASIYKGSHGEWDRMMRMSNQLQRHGIRNILNDPEALIAKLGKFKSAKVIQTLEVKVPAPVMAQPVMPRLGTMGNPFII</sequence>
<gene>
    <name evidence="1" type="ORF">NCTC11842_01527</name>
</gene>
<evidence type="ECO:0000313" key="2">
    <source>
        <dbReference type="Proteomes" id="UP000250443"/>
    </source>
</evidence>
<dbReference type="Proteomes" id="UP000250443">
    <property type="component" value="Unassembled WGS sequence"/>
</dbReference>
<reference evidence="1 2" key="1">
    <citation type="submission" date="2018-06" db="EMBL/GenBank/DDBJ databases">
        <authorList>
            <consortium name="Pathogen Informatics"/>
            <person name="Doyle S."/>
        </authorList>
    </citation>
    <scope>NUCLEOTIDE SEQUENCE [LARGE SCALE GENOMIC DNA]</scope>
    <source>
        <strain evidence="1 2">NCTC11842</strain>
    </source>
</reference>
<dbReference type="AlphaFoldDB" id="A0A2X2CH72"/>
<evidence type="ECO:0000313" key="1">
    <source>
        <dbReference type="EMBL" id="SPZ05006.1"/>
    </source>
</evidence>